<dbReference type="Proteomes" id="UP000072618">
    <property type="component" value="Unassembled WGS sequence"/>
</dbReference>
<proteinExistence type="predicted"/>
<evidence type="ECO:0000313" key="2">
    <source>
        <dbReference type="Proteomes" id="UP000072618"/>
    </source>
</evidence>
<gene>
    <name evidence="1" type="ORF">ERS132394_01859</name>
</gene>
<evidence type="ECO:0000313" key="1">
    <source>
        <dbReference type="EMBL" id="CYU96095.1"/>
    </source>
</evidence>
<name>A0A0Z8EY68_STRSU</name>
<dbReference type="RefSeq" id="WP_044672791.1">
    <property type="nucleotide sequence ID" value="NZ_CEEO01000064.1"/>
</dbReference>
<organism evidence="1 2">
    <name type="scientific">Streptococcus suis</name>
    <dbReference type="NCBI Taxonomy" id="1307"/>
    <lineage>
        <taxon>Bacteria</taxon>
        <taxon>Bacillati</taxon>
        <taxon>Bacillota</taxon>
        <taxon>Bacilli</taxon>
        <taxon>Lactobacillales</taxon>
        <taxon>Streptococcaceae</taxon>
        <taxon>Streptococcus</taxon>
    </lineage>
</organism>
<reference evidence="1 2" key="1">
    <citation type="submission" date="2016-02" db="EMBL/GenBank/DDBJ databases">
        <authorList>
            <consortium name="Pathogen Informatics"/>
        </authorList>
    </citation>
    <scope>NUCLEOTIDE SEQUENCE [LARGE SCALE GENOMIC DNA]</scope>
    <source>
        <strain evidence="1 2">LSS32</strain>
    </source>
</reference>
<dbReference type="EMBL" id="FIGJ01000025">
    <property type="protein sequence ID" value="CYU96095.1"/>
    <property type="molecule type" value="Genomic_DNA"/>
</dbReference>
<sequence>MRSKRKKHVINNQDLMSLKAKVIKGKLVRKDVIKIKESSNSILKREFFRTTIITKEYFSQHSKNTIIKDITKVENLNVLNVDPVGFMKEMEWYILELLFYKKQLNEYSSLKLEFEDSFFRKGGDFGESILVQIKEKFGFSLWGIENELLIQKNQNNHTKKELQKYCDNKFQNKSSYLNFNSYLLSLVVNKIVDESDPILYSKTSKKQIENVHHTLKPILSFFVSFEDFPIDDEEIVSMLLSTSVLLSIIDRFNILVKLLLNFPENIKKRIRKNFIDLLSQFDDYRIKHFLFEGSEFIENMKDSDIQFVESEIKLYCGDYKQNQESINRVLKEFYISKSSLDMLTYYTSLQISEGDYDEDILNSAYIFDLVDIIDCYRSVKSFSQTSFEKYVSKLFYYTRKYSNFDLLNQFSMYLNQFLSGSQNDIRIELFDRYISLSYLKYVDNISETEEFLSKTNALSNIDFDSIINQKFDNLKFAAEFEVVLSLLRHSEISITDFEILIEVIERHKLPIWYLEEVKYFLYKYYLEKRDLENIILEFSDTYFRTKNAIFMYPLDEMRNIFDEENRNLDLSKIEVSIFAKLCGSERLKYVFEDYLENNLIDYPSSIKITTGNKDRVRFVLEYICTRDFLSDMALLFESEEQVVNERLSILSKLNEENEEEFDNKYTKEISELSQEVLLKKLVRSVNQSKLTVDSEKIYVKNKKDFDKFFDDFFDSADSSEVEYIPISDQSINLSNGDQLFFINFKEYTPKMRALEGVFERIVNKFLFDDDGLDSYLSTRIRHGTLQGQIRKPFNNNYLITEKISDSSEVYAQNEYIRDIVGAEYEKISDILNEFSKSIDNEISYIKQELLQIKYKSRGIDSGIFNLSDSFDDLEQEVYNKVKVLSDQKQIYDKIVEYIWKKIDDKVSKLQSLIKNEITNNFIDKLTRLEASLLANDVEASIIRNNIATCKTEIQNALEEVAGWFERSQISEDTIVRSEDLISVSENIISKINSDFEKVTFNLDLSEDYSISSKELPFYIDILLILFNNSMKHSGIRSDDLTINASITDEDEGSVIKFRNNYLSNTEASIRKSVEKLEKELQVIDSSLDIPMLTKEGGSGYSKLYKIIKFNLQKKPTFNFKITSEEFEVGIRMGEYSENTNNRG</sequence>
<protein>
    <submittedName>
        <fullName evidence="1">Uncharacterized protein</fullName>
    </submittedName>
</protein>
<dbReference type="AlphaFoldDB" id="A0A0Z8EY68"/>
<accession>A0A0Z8EY68</accession>